<evidence type="ECO:0000313" key="1">
    <source>
        <dbReference type="EMBL" id="MPM91443.1"/>
    </source>
</evidence>
<protein>
    <submittedName>
        <fullName evidence="1">Uncharacterized protein</fullName>
    </submittedName>
</protein>
<reference evidence="1" key="1">
    <citation type="submission" date="2019-08" db="EMBL/GenBank/DDBJ databases">
        <authorList>
            <person name="Kucharzyk K."/>
            <person name="Murdoch R.W."/>
            <person name="Higgins S."/>
            <person name="Loffler F."/>
        </authorList>
    </citation>
    <scope>NUCLEOTIDE SEQUENCE</scope>
</reference>
<dbReference type="EMBL" id="VSSQ01038499">
    <property type="protein sequence ID" value="MPM91443.1"/>
    <property type="molecule type" value="Genomic_DNA"/>
</dbReference>
<accession>A0A645DRW6</accession>
<proteinExistence type="predicted"/>
<name>A0A645DRW6_9ZZZZ</name>
<sequence length="77" mass="8881">MIFAEPCRENWKFTRQEEYSNIHAIPNGMAWACFYFLLGIPVPRGGMVVSSTLFCVYSTTEIGAYPNQQTYVVSRYE</sequence>
<comment type="caution">
    <text evidence="1">The sequence shown here is derived from an EMBL/GenBank/DDBJ whole genome shotgun (WGS) entry which is preliminary data.</text>
</comment>
<dbReference type="AlphaFoldDB" id="A0A645DRW6"/>
<organism evidence="1">
    <name type="scientific">bioreactor metagenome</name>
    <dbReference type="NCBI Taxonomy" id="1076179"/>
    <lineage>
        <taxon>unclassified sequences</taxon>
        <taxon>metagenomes</taxon>
        <taxon>ecological metagenomes</taxon>
    </lineage>
</organism>
<gene>
    <name evidence="1" type="ORF">SDC9_138572</name>
</gene>